<reference evidence="4" key="1">
    <citation type="journal article" date="2021" name="Genome Biol. Evol.">
        <title>The assembled and annotated genome of the fairy-ring fungus Marasmius oreades.</title>
        <authorList>
            <person name="Hiltunen M."/>
            <person name="Ament-Velasquez S.L."/>
            <person name="Johannesson H."/>
        </authorList>
    </citation>
    <scope>NUCLEOTIDE SEQUENCE</scope>
    <source>
        <strain evidence="4">03SP1</strain>
    </source>
</reference>
<dbReference type="PANTHER" id="PTHR32332:SF31">
    <property type="entry name" value="2-NITROPROPANE DIOXYGENASE FAMILY, PUTATIVE (AFU_ORTHOLOGUE AFUA_2G09850)-RELATED"/>
    <property type="match status" value="1"/>
</dbReference>
<keyword evidence="5" id="KW-1185">Reference proteome</keyword>
<evidence type="ECO:0000313" key="5">
    <source>
        <dbReference type="Proteomes" id="UP001049176"/>
    </source>
</evidence>
<dbReference type="RefSeq" id="XP_043010341.1">
    <property type="nucleotide sequence ID" value="XM_043152255.1"/>
</dbReference>
<dbReference type="EMBL" id="CM032184">
    <property type="protein sequence ID" value="KAG7093871.1"/>
    <property type="molecule type" value="Genomic_DNA"/>
</dbReference>
<evidence type="ECO:0008006" key="6">
    <source>
        <dbReference type="Google" id="ProtNLM"/>
    </source>
</evidence>
<dbReference type="Gene3D" id="3.20.20.70">
    <property type="entry name" value="Aldolase class I"/>
    <property type="match status" value="1"/>
</dbReference>
<gene>
    <name evidence="4" type="ORF">E1B28_007510</name>
</gene>
<protein>
    <recommendedName>
        <fullName evidence="6">2-nitropropane dioxygenase</fullName>
    </recommendedName>
</protein>
<keyword evidence="2" id="KW-0288">FMN</keyword>
<dbReference type="AlphaFoldDB" id="A0A9P7UV01"/>
<evidence type="ECO:0000256" key="2">
    <source>
        <dbReference type="ARBA" id="ARBA00022643"/>
    </source>
</evidence>
<dbReference type="KEGG" id="more:E1B28_007510"/>
<keyword evidence="3" id="KW-0560">Oxidoreductase</keyword>
<evidence type="ECO:0000256" key="3">
    <source>
        <dbReference type="ARBA" id="ARBA00023002"/>
    </source>
</evidence>
<dbReference type="Pfam" id="PF03060">
    <property type="entry name" value="NMO"/>
    <property type="match status" value="1"/>
</dbReference>
<evidence type="ECO:0000313" key="4">
    <source>
        <dbReference type="EMBL" id="KAG7093871.1"/>
    </source>
</evidence>
<dbReference type="Proteomes" id="UP001049176">
    <property type="component" value="Chromosome 4"/>
</dbReference>
<dbReference type="OrthoDB" id="2349068at2759"/>
<sequence>MSKTPLSSPPKSMSSTRIITKLTQLLGTSTPIVVPPMAAAAGGALAAQARIAGAFGFIPAGYKSPEWLQSEISLARSLLPPSPSDTILPVGVGYFGWQLDKEEDPSESIPPTLKTALSNSVQAIWFSFGTNLGKWVHLVRKHSPKTIIFILANTVQEGRTAIEEWKADVLVCQGNESGGHGLSSSPPLSAFLPSILPFSSTTPILAAGGLATGSHIASMLTLGASGAVLGTRFLLTSESFYSPAQRQVLINSDSTSTVRTMAFDIARNTLEFPSGVDGRGIRNETVQDFENGLDPENLNKRYIAGLALGDTARIVVWAGTGVGLMNSVKPAAELIKELHYECVQRLHAGSNMLS</sequence>
<dbReference type="GO" id="GO:0018580">
    <property type="term" value="F:nitronate monooxygenase activity"/>
    <property type="evidence" value="ECO:0007669"/>
    <property type="project" value="InterPro"/>
</dbReference>
<dbReference type="GeneID" id="66076586"/>
<dbReference type="InterPro" id="IPR004136">
    <property type="entry name" value="NMO"/>
</dbReference>
<proteinExistence type="predicted"/>
<dbReference type="SUPFAM" id="SSF51412">
    <property type="entry name" value="Inosine monophosphate dehydrogenase (IMPDH)"/>
    <property type="match status" value="1"/>
</dbReference>
<name>A0A9P7UV01_9AGAR</name>
<dbReference type="PANTHER" id="PTHR32332">
    <property type="entry name" value="2-NITROPROPANE DIOXYGENASE"/>
    <property type="match status" value="1"/>
</dbReference>
<dbReference type="InterPro" id="IPR013785">
    <property type="entry name" value="Aldolase_TIM"/>
</dbReference>
<keyword evidence="1" id="KW-0285">Flavoprotein</keyword>
<organism evidence="4 5">
    <name type="scientific">Marasmius oreades</name>
    <name type="common">fairy-ring Marasmius</name>
    <dbReference type="NCBI Taxonomy" id="181124"/>
    <lineage>
        <taxon>Eukaryota</taxon>
        <taxon>Fungi</taxon>
        <taxon>Dikarya</taxon>
        <taxon>Basidiomycota</taxon>
        <taxon>Agaricomycotina</taxon>
        <taxon>Agaricomycetes</taxon>
        <taxon>Agaricomycetidae</taxon>
        <taxon>Agaricales</taxon>
        <taxon>Marasmiineae</taxon>
        <taxon>Marasmiaceae</taxon>
        <taxon>Marasmius</taxon>
    </lineage>
</organism>
<accession>A0A9P7UV01</accession>
<comment type="caution">
    <text evidence="4">The sequence shown here is derived from an EMBL/GenBank/DDBJ whole genome shotgun (WGS) entry which is preliminary data.</text>
</comment>
<evidence type="ECO:0000256" key="1">
    <source>
        <dbReference type="ARBA" id="ARBA00022630"/>
    </source>
</evidence>
<dbReference type="CDD" id="cd04730">
    <property type="entry name" value="NPD_like"/>
    <property type="match status" value="1"/>
</dbReference>